<name>A0A182ISR4_ANOAO</name>
<feature type="compositionally biased region" description="Low complexity" evidence="1">
    <location>
        <begin position="88"/>
        <end position="100"/>
    </location>
</feature>
<dbReference type="PANTHER" id="PTHR45786:SF74">
    <property type="entry name" value="ATP-DEPENDENT DNA HELICASE"/>
    <property type="match status" value="1"/>
</dbReference>
<dbReference type="EMBL" id="AXCP01007536">
    <property type="status" value="NOT_ANNOTATED_CDS"/>
    <property type="molecule type" value="Genomic_DNA"/>
</dbReference>
<feature type="region of interest" description="Disordered" evidence="1">
    <location>
        <begin position="1"/>
        <end position="110"/>
    </location>
</feature>
<sequence>MSDDQVERKRQRWRKAYADRRAAETADQRAVRLAAERARRIQDNEATERRLERRRQAYADPRAVETADQRAMHLGAERTRRARKRQQTTEATEPEQQPDQGPVAGPSRVQEPRVLPRPALASVAARSPVVVETQAGRIPALDQRRYNRPTSDEVAGIFIVPPGGSITYGRDLVVQERHTLHLKQVFEQNQMFDTMQYPLLHPCGEVGWSIGILDLHRYLGANQRITTVSDSVATAADDGGAEEGNGRRVTILFFQPTESCCQRTPMSIHLLTYLLLC</sequence>
<dbReference type="EMBL" id="AXCP01007537">
    <property type="status" value="NOT_ANNOTATED_CDS"/>
    <property type="molecule type" value="Genomic_DNA"/>
</dbReference>
<accession>A0A182ISR4</accession>
<organism evidence="2">
    <name type="scientific">Anopheles atroparvus</name>
    <name type="common">European mosquito</name>
    <dbReference type="NCBI Taxonomy" id="41427"/>
    <lineage>
        <taxon>Eukaryota</taxon>
        <taxon>Metazoa</taxon>
        <taxon>Ecdysozoa</taxon>
        <taxon>Arthropoda</taxon>
        <taxon>Hexapoda</taxon>
        <taxon>Insecta</taxon>
        <taxon>Pterygota</taxon>
        <taxon>Neoptera</taxon>
        <taxon>Endopterygota</taxon>
        <taxon>Diptera</taxon>
        <taxon>Nematocera</taxon>
        <taxon>Culicoidea</taxon>
        <taxon>Culicidae</taxon>
        <taxon>Anophelinae</taxon>
        <taxon>Anopheles</taxon>
    </lineage>
</organism>
<dbReference type="VEuPathDB" id="VectorBase:AATE004764"/>
<dbReference type="STRING" id="41427.A0A182ISR4"/>
<evidence type="ECO:0000256" key="1">
    <source>
        <dbReference type="SAM" id="MobiDB-lite"/>
    </source>
</evidence>
<proteinExistence type="predicted"/>
<protein>
    <submittedName>
        <fullName evidence="2">Uncharacterized protein</fullName>
    </submittedName>
</protein>
<evidence type="ECO:0000313" key="2">
    <source>
        <dbReference type="EnsemblMetazoa" id="AATE004764-PA.1"/>
    </source>
</evidence>
<dbReference type="AlphaFoldDB" id="A0A182ISR4"/>
<reference evidence="2" key="1">
    <citation type="submission" date="2022-08" db="UniProtKB">
        <authorList>
            <consortium name="EnsemblMetazoa"/>
        </authorList>
    </citation>
    <scope>IDENTIFICATION</scope>
    <source>
        <strain evidence="2">EBRO</strain>
    </source>
</reference>
<dbReference type="PANTHER" id="PTHR45786">
    <property type="entry name" value="DNA BINDING PROTEIN-LIKE"/>
    <property type="match status" value="1"/>
</dbReference>
<dbReference type="EnsemblMetazoa" id="AATE004764-RA">
    <property type="protein sequence ID" value="AATE004764-PA.1"/>
    <property type="gene ID" value="AATE004764"/>
</dbReference>
<feature type="compositionally biased region" description="Basic and acidic residues" evidence="1">
    <location>
        <begin position="16"/>
        <end position="79"/>
    </location>
</feature>